<comment type="caution">
    <text evidence="1">The sequence shown here is derived from an EMBL/GenBank/DDBJ whole genome shotgun (WGS) entry which is preliminary data.</text>
</comment>
<dbReference type="EMBL" id="SZPQ01000019">
    <property type="protein sequence ID" value="TKI05504.1"/>
    <property type="molecule type" value="Genomic_DNA"/>
</dbReference>
<accession>A0ABY2SJK1</accession>
<gene>
    <name evidence="1" type="ORF">FCN80_14115</name>
</gene>
<protein>
    <submittedName>
        <fullName evidence="1">Uncharacterized protein</fullName>
    </submittedName>
</protein>
<dbReference type="RefSeq" id="WP_136990793.1">
    <property type="nucleotide sequence ID" value="NZ_SZPQ01000019.1"/>
</dbReference>
<evidence type="ECO:0000313" key="2">
    <source>
        <dbReference type="Proteomes" id="UP000305202"/>
    </source>
</evidence>
<evidence type="ECO:0000313" key="1">
    <source>
        <dbReference type="EMBL" id="TKI05504.1"/>
    </source>
</evidence>
<dbReference type="Proteomes" id="UP000305202">
    <property type="component" value="Unassembled WGS sequence"/>
</dbReference>
<proteinExistence type="predicted"/>
<keyword evidence="2" id="KW-1185">Reference proteome</keyword>
<name>A0ABY2SJK1_9HYPH</name>
<organism evidence="1 2">
    <name type="scientific">Martelella alba</name>
    <dbReference type="NCBI Taxonomy" id="2590451"/>
    <lineage>
        <taxon>Bacteria</taxon>
        <taxon>Pseudomonadati</taxon>
        <taxon>Pseudomonadota</taxon>
        <taxon>Alphaproteobacteria</taxon>
        <taxon>Hyphomicrobiales</taxon>
        <taxon>Aurantimonadaceae</taxon>
        <taxon>Martelella</taxon>
    </lineage>
</organism>
<reference evidence="1 2" key="1">
    <citation type="submission" date="2019-04" db="EMBL/GenBank/DDBJ databases">
        <authorList>
            <person name="Li M."/>
            <person name="Gao C."/>
        </authorList>
    </citation>
    <scope>NUCLEOTIDE SEQUENCE [LARGE SCALE GENOMIC DNA]</scope>
    <source>
        <strain evidence="1 2">BGMRC 2031</strain>
    </source>
</reference>
<sequence length="63" mass="6770">MSPIKDVAGQDALPFTRDLIQAGCSGQAKSIDFPQVWGGSSRLWRVVLPCRPPAISFCRAVAP</sequence>